<gene>
    <name evidence="1" type="ORF">D515_02398</name>
</gene>
<dbReference type="EMBL" id="ANFM02000027">
    <property type="protein sequence ID" value="EOD78891.1"/>
    <property type="molecule type" value="Genomic_DNA"/>
</dbReference>
<organism evidence="1 2">
    <name type="scientific">Grimontia indica</name>
    <dbReference type="NCBI Taxonomy" id="1056512"/>
    <lineage>
        <taxon>Bacteria</taxon>
        <taxon>Pseudomonadati</taxon>
        <taxon>Pseudomonadota</taxon>
        <taxon>Gammaproteobacteria</taxon>
        <taxon>Vibrionales</taxon>
        <taxon>Vibrionaceae</taxon>
        <taxon>Grimontia</taxon>
    </lineage>
</organism>
<evidence type="ECO:0000313" key="1">
    <source>
        <dbReference type="EMBL" id="EOD78891.1"/>
    </source>
</evidence>
<dbReference type="AlphaFoldDB" id="R1IDS7"/>
<keyword evidence="2" id="KW-1185">Reference proteome</keyword>
<proteinExistence type="predicted"/>
<reference evidence="1 2" key="1">
    <citation type="journal article" date="2014" name="PLoS ONE">
        <title>Grimontia indica AK16(T), sp. nov., Isolated from a Seawater Sample Reports the Presence of Pathogenic Genes Similar to Vibrio Genus.</title>
        <authorList>
            <person name="Singh A."/>
            <person name="Vaidya B."/>
            <person name="Khatri I."/>
            <person name="Srinivas T.N."/>
            <person name="Subramanian S."/>
            <person name="Korpole S."/>
            <person name="Pinnaka A.K."/>
        </authorList>
    </citation>
    <scope>NUCLEOTIDE SEQUENCE [LARGE SCALE GENOMIC DNA]</scope>
    <source>
        <strain evidence="1 2">AK16</strain>
    </source>
</reference>
<dbReference type="Proteomes" id="UP000011223">
    <property type="component" value="Unassembled WGS sequence"/>
</dbReference>
<sequence>MGNDMDSKRVRGRGATAVQHVEKVQLEFSVETLERLFMNGQLCAAEFSCLNAQSKKVVQALCLNTCMHRVCNDKERKTFVEDNLLIDNKNISY</sequence>
<name>R1IDS7_9GAMM</name>
<evidence type="ECO:0000313" key="2">
    <source>
        <dbReference type="Proteomes" id="UP000011223"/>
    </source>
</evidence>
<protein>
    <submittedName>
        <fullName evidence="1">Uncharacterized protein</fullName>
    </submittedName>
</protein>
<accession>R1IDS7</accession>
<comment type="caution">
    <text evidence="1">The sequence shown here is derived from an EMBL/GenBank/DDBJ whole genome shotgun (WGS) entry which is preliminary data.</text>
</comment>